<evidence type="ECO:0000313" key="2">
    <source>
        <dbReference type="Proteomes" id="UP001172673"/>
    </source>
</evidence>
<dbReference type="Proteomes" id="UP001172673">
    <property type="component" value="Unassembled WGS sequence"/>
</dbReference>
<organism evidence="1 2">
    <name type="scientific">Cladophialophora chaetospira</name>
    <dbReference type="NCBI Taxonomy" id="386627"/>
    <lineage>
        <taxon>Eukaryota</taxon>
        <taxon>Fungi</taxon>
        <taxon>Dikarya</taxon>
        <taxon>Ascomycota</taxon>
        <taxon>Pezizomycotina</taxon>
        <taxon>Eurotiomycetes</taxon>
        <taxon>Chaetothyriomycetidae</taxon>
        <taxon>Chaetothyriales</taxon>
        <taxon>Herpotrichiellaceae</taxon>
        <taxon>Cladophialophora</taxon>
    </lineage>
</organism>
<comment type="caution">
    <text evidence="1">The sequence shown here is derived from an EMBL/GenBank/DDBJ whole genome shotgun (WGS) entry which is preliminary data.</text>
</comment>
<dbReference type="AlphaFoldDB" id="A0AA39CK67"/>
<reference evidence="1" key="1">
    <citation type="submission" date="2022-10" db="EMBL/GenBank/DDBJ databases">
        <title>Culturing micro-colonial fungi from biological soil crusts in the Mojave desert and describing Neophaeococcomyces mojavensis, and introducing the new genera and species Taxawa tesnikishii.</title>
        <authorList>
            <person name="Kurbessoian T."/>
            <person name="Stajich J.E."/>
        </authorList>
    </citation>
    <scope>NUCLEOTIDE SEQUENCE</scope>
    <source>
        <strain evidence="1">TK_41</strain>
    </source>
</reference>
<name>A0AA39CK67_9EURO</name>
<protein>
    <submittedName>
        <fullName evidence="1">Uncharacterized protein</fullName>
    </submittedName>
</protein>
<accession>A0AA39CK67</accession>
<keyword evidence="2" id="KW-1185">Reference proteome</keyword>
<evidence type="ECO:0000313" key="1">
    <source>
        <dbReference type="EMBL" id="KAJ9611253.1"/>
    </source>
</evidence>
<sequence length="142" mass="16503">MCWYKLETCPYPHHDPIRALIFYPTNASKWEQCDKPKPWGRLSCGNLIVQHTDTRQENSHPHITADCKWCSAVLKLVGTKSKEIQQQAHKEIVELEDKFNANPQGGKFKETIEWLERELTKMRNAAWELRLAEDTDVVKGAQ</sequence>
<gene>
    <name evidence="1" type="ORF">H2200_004436</name>
</gene>
<proteinExistence type="predicted"/>
<dbReference type="EMBL" id="JAPDRK010000006">
    <property type="protein sequence ID" value="KAJ9611253.1"/>
    <property type="molecule type" value="Genomic_DNA"/>
</dbReference>